<feature type="compositionally biased region" description="Polar residues" evidence="1">
    <location>
        <begin position="463"/>
        <end position="483"/>
    </location>
</feature>
<dbReference type="InterPro" id="IPR011989">
    <property type="entry name" value="ARM-like"/>
</dbReference>
<dbReference type="Gene3D" id="1.25.10.10">
    <property type="entry name" value="Leucine-rich Repeat Variant"/>
    <property type="match status" value="3"/>
</dbReference>
<evidence type="ECO:0000313" key="2">
    <source>
        <dbReference type="EMBL" id="WXB10001.1"/>
    </source>
</evidence>
<dbReference type="EMBL" id="CP089983">
    <property type="protein sequence ID" value="WXB10001.1"/>
    <property type="molecule type" value="Genomic_DNA"/>
</dbReference>
<gene>
    <name evidence="2" type="ORF">LVJ94_22580</name>
</gene>
<dbReference type="InterPro" id="IPR016024">
    <property type="entry name" value="ARM-type_fold"/>
</dbReference>
<organism evidence="2 3">
    <name type="scientific">Pendulispora rubella</name>
    <dbReference type="NCBI Taxonomy" id="2741070"/>
    <lineage>
        <taxon>Bacteria</taxon>
        <taxon>Pseudomonadati</taxon>
        <taxon>Myxococcota</taxon>
        <taxon>Myxococcia</taxon>
        <taxon>Myxococcales</taxon>
        <taxon>Sorangiineae</taxon>
        <taxon>Pendulisporaceae</taxon>
        <taxon>Pendulispora</taxon>
    </lineage>
</organism>
<dbReference type="PANTHER" id="PTHR12697:SF5">
    <property type="entry name" value="DEOXYHYPUSINE HYDROXYLASE"/>
    <property type="match status" value="1"/>
</dbReference>
<dbReference type="Pfam" id="PF03130">
    <property type="entry name" value="HEAT_PBS"/>
    <property type="match status" value="1"/>
</dbReference>
<reference evidence="2" key="1">
    <citation type="submission" date="2021-12" db="EMBL/GenBank/DDBJ databases">
        <title>Discovery of the Pendulisporaceae a myxobacterial family with distinct sporulation behavior and unique specialized metabolism.</title>
        <authorList>
            <person name="Garcia R."/>
            <person name="Popoff A."/>
            <person name="Bader C.D."/>
            <person name="Loehr J."/>
            <person name="Walesch S."/>
            <person name="Walt C."/>
            <person name="Boldt J."/>
            <person name="Bunk B."/>
            <person name="Haeckl F.J.F.P.J."/>
            <person name="Gunesch A.P."/>
            <person name="Birkelbach J."/>
            <person name="Nuebel U."/>
            <person name="Pietschmann T."/>
            <person name="Bach T."/>
            <person name="Mueller R."/>
        </authorList>
    </citation>
    <scope>NUCLEOTIDE SEQUENCE</scope>
    <source>
        <strain evidence="2">MSr11367</strain>
    </source>
</reference>
<proteinExistence type="predicted"/>
<dbReference type="SMART" id="SM00567">
    <property type="entry name" value="EZ_HEAT"/>
    <property type="match status" value="7"/>
</dbReference>
<name>A0ABZ2LLG2_9BACT</name>
<evidence type="ECO:0000313" key="3">
    <source>
        <dbReference type="Proteomes" id="UP001374803"/>
    </source>
</evidence>
<dbReference type="Proteomes" id="UP001374803">
    <property type="component" value="Chromosome"/>
</dbReference>
<protein>
    <submittedName>
        <fullName evidence="2">HEAT repeat domain-containing protein</fullName>
    </submittedName>
</protein>
<evidence type="ECO:0000256" key="1">
    <source>
        <dbReference type="SAM" id="MobiDB-lite"/>
    </source>
</evidence>
<keyword evidence="3" id="KW-1185">Reference proteome</keyword>
<dbReference type="SUPFAM" id="SSF48371">
    <property type="entry name" value="ARM repeat"/>
    <property type="match status" value="2"/>
</dbReference>
<accession>A0ABZ2LLG2</accession>
<dbReference type="PANTHER" id="PTHR12697">
    <property type="entry name" value="PBS LYASE HEAT-LIKE PROTEIN"/>
    <property type="match status" value="1"/>
</dbReference>
<dbReference type="Pfam" id="PF13646">
    <property type="entry name" value="HEAT_2"/>
    <property type="match status" value="3"/>
</dbReference>
<dbReference type="InterPro" id="IPR004155">
    <property type="entry name" value="PBS_lyase_HEAT"/>
</dbReference>
<feature type="region of interest" description="Disordered" evidence="1">
    <location>
        <begin position="461"/>
        <end position="504"/>
    </location>
</feature>
<sequence>MRRSLLAWKVATLLSLGLAVFFALRPMRKASGEEARADRSELAPSTACAGVAMPVPLGGGFVADSEREPGATPMSLYVGQWMDRLRAARLESHKCTALRHLGISGEPAAVQTILEVYRTARRPELRYCAIDALGETGASEAMNWLGEIARGSDPGLTGAAFGALAMSRSEAARAELLELAHSDSPKLQHQAIVAMGQAGWPEAAPLLVHALERAKGRDKTALVYALGEVGDPSTVPMLLNLAQQGGPGEMRGIAVEALAQIGGPEALAFLLQEARGKNAPTVVNALAQMSDEAAQKALADLSRTPGPAQVQALQETMGNAPNSDPRAREEARTALIRIAHQGGKDAAEAVNALAMDESLESSRELAAIARGSGPQAEQAVLSLGRREDPESVRTVTELAEGSSPARAGALQALAEAGDPQSMGTFLRAYESQSGDVRGAALQGLAQLGGPEAERVLDGALRSSDASTRRQAVQAIRTSGSSTMEGRVDAAGDSDEGPPPDPCAR</sequence>
<dbReference type="RefSeq" id="WP_394839677.1">
    <property type="nucleotide sequence ID" value="NZ_CP089929.1"/>
</dbReference>